<dbReference type="PROSITE" id="PS50011">
    <property type="entry name" value="PROTEIN_KINASE_DOM"/>
    <property type="match status" value="1"/>
</dbReference>
<reference evidence="14" key="1">
    <citation type="submission" date="2021-01" db="EMBL/GenBank/DDBJ databases">
        <title>Adiantum capillus-veneris genome.</title>
        <authorList>
            <person name="Fang Y."/>
            <person name="Liao Q."/>
        </authorList>
    </citation>
    <scope>NUCLEOTIDE SEQUENCE</scope>
    <source>
        <strain evidence="14">H3</strain>
        <tissue evidence="14">Leaf</tissue>
    </source>
</reference>
<dbReference type="SMART" id="SM00220">
    <property type="entry name" value="S_TKc"/>
    <property type="match status" value="1"/>
</dbReference>
<evidence type="ECO:0000256" key="2">
    <source>
        <dbReference type="ARBA" id="ARBA00022679"/>
    </source>
</evidence>
<feature type="transmembrane region" description="Helical" evidence="11">
    <location>
        <begin position="295"/>
        <end position="317"/>
    </location>
</feature>
<evidence type="ECO:0000256" key="12">
    <source>
        <dbReference type="SAM" id="SignalP"/>
    </source>
</evidence>
<feature type="binding site" evidence="10">
    <location>
        <position position="388"/>
    </location>
    <ligand>
        <name>ATP</name>
        <dbReference type="ChEBI" id="CHEBI:30616"/>
    </ligand>
</feature>
<accession>A0A9D4ZKX6</accession>
<dbReference type="EMBL" id="JABFUD020000008">
    <property type="protein sequence ID" value="KAI5076585.1"/>
    <property type="molecule type" value="Genomic_DNA"/>
</dbReference>
<dbReference type="Gene3D" id="1.10.510.10">
    <property type="entry name" value="Transferase(Phosphotransferase) domain 1"/>
    <property type="match status" value="1"/>
</dbReference>
<keyword evidence="6" id="KW-0418">Kinase</keyword>
<keyword evidence="2" id="KW-0808">Transferase</keyword>
<evidence type="ECO:0000313" key="14">
    <source>
        <dbReference type="EMBL" id="KAI5076585.1"/>
    </source>
</evidence>
<dbReference type="Pfam" id="PF00069">
    <property type="entry name" value="Pkinase"/>
    <property type="match status" value="1"/>
</dbReference>
<evidence type="ECO:0000259" key="13">
    <source>
        <dbReference type="PROSITE" id="PS50011"/>
    </source>
</evidence>
<dbReference type="CDD" id="cd14066">
    <property type="entry name" value="STKc_IRAK"/>
    <property type="match status" value="1"/>
</dbReference>
<dbReference type="InterPro" id="IPR017441">
    <property type="entry name" value="Protein_kinase_ATP_BS"/>
</dbReference>
<keyword evidence="9 11" id="KW-0472">Membrane</keyword>
<comment type="caution">
    <text evidence="14">The sequence shown here is derived from an EMBL/GenBank/DDBJ whole genome shotgun (WGS) entry which is preliminary data.</text>
</comment>
<dbReference type="GO" id="GO:0016020">
    <property type="term" value="C:membrane"/>
    <property type="evidence" value="ECO:0007669"/>
    <property type="project" value="UniProtKB-SubCell"/>
</dbReference>
<feature type="domain" description="Protein kinase" evidence="13">
    <location>
        <begin position="360"/>
        <end position="642"/>
    </location>
</feature>
<evidence type="ECO:0000313" key="15">
    <source>
        <dbReference type="Proteomes" id="UP000886520"/>
    </source>
</evidence>
<gene>
    <name evidence="14" type="ORF">GOP47_0008650</name>
</gene>
<dbReference type="PROSITE" id="PS00107">
    <property type="entry name" value="PROTEIN_KINASE_ATP"/>
    <property type="match status" value="1"/>
</dbReference>
<keyword evidence="3 11" id="KW-0812">Transmembrane</keyword>
<name>A0A9D4ZKX6_ADICA</name>
<evidence type="ECO:0000256" key="4">
    <source>
        <dbReference type="ARBA" id="ARBA00022729"/>
    </source>
</evidence>
<keyword evidence="7 10" id="KW-0067">ATP-binding</keyword>
<sequence length="685" mass="75750">MQRFCSLHILVCLAYLLLVHISSSDEVKAYALCDSNDVFKCANLGNISAPFRGDSECAASKSFVISNCSFGQASWEAFEEAVHYDDDTNLGAPKLIGINKVAGNTYINLTWAPVIESTDQGKCVEPLLSQGVDQILPDLINLTTFANGSFRFSSYNYFLLFDCGGNPTDVPNLVVESALCASYKGLCDIDLPCMQLKPVQELALHATLDKLSCSHFMFIASGTIMISDPLWRTSTIQLVVGDLKCKACSDSGGQCYFNKETRNFEQCICGANNFSSTNCNNIDRGCLGVLSCNRIGIAVGLTVVSALLIILTLCWIVKAKLLKKPEEVITSKHPFPYRDLDNLTERPIEMSYSSLVSATDNFINTLGEGGFGVVYKGSLTAGVHIAVKVVAVASEHRKKHFLTEVATIGRIHHVHVVRLLGFCMEEQRRILVYEYVNNGSLDRWLFKHENDPFMFLYWQQRYDIALGIAKGLGYLHEECRHRIIHRDIKPQNILLDQQLCPKIADFGLAKLMARDESPAATLATGTPGYIAPEFWMAGEGQISTKADVYSYGMVLLELISGHQNFKNGSCFPEEAFEAAINGDIQSIIDVKLGITMPADDELPISNTMEEWQQVRTALFVALWCIQDRPMNRPHMSEVVLYLEGKIAIDENPPRPAIASILLSLSRPQSCHSNHQGLAITPVSGR</sequence>
<dbReference type="AlphaFoldDB" id="A0A9D4ZKX6"/>
<keyword evidence="5 10" id="KW-0547">Nucleotide-binding</keyword>
<evidence type="ECO:0000256" key="8">
    <source>
        <dbReference type="ARBA" id="ARBA00022989"/>
    </source>
</evidence>
<dbReference type="FunFam" id="1.10.510.10:FF:000384">
    <property type="entry name" value="G-type lectin S-receptor-like serine/threonine-protein kinase"/>
    <property type="match status" value="1"/>
</dbReference>
<dbReference type="PANTHER" id="PTHR47974:SF9">
    <property type="entry name" value="RECEPTOR-LIKE SERINE_THREONINE-PROTEIN KINASE"/>
    <property type="match status" value="1"/>
</dbReference>
<dbReference type="InterPro" id="IPR008271">
    <property type="entry name" value="Ser/Thr_kinase_AS"/>
</dbReference>
<organism evidence="14 15">
    <name type="scientific">Adiantum capillus-veneris</name>
    <name type="common">Maidenhair fern</name>
    <dbReference type="NCBI Taxonomy" id="13818"/>
    <lineage>
        <taxon>Eukaryota</taxon>
        <taxon>Viridiplantae</taxon>
        <taxon>Streptophyta</taxon>
        <taxon>Embryophyta</taxon>
        <taxon>Tracheophyta</taxon>
        <taxon>Polypodiopsida</taxon>
        <taxon>Polypodiidae</taxon>
        <taxon>Polypodiales</taxon>
        <taxon>Pteridineae</taxon>
        <taxon>Pteridaceae</taxon>
        <taxon>Vittarioideae</taxon>
        <taxon>Adiantum</taxon>
    </lineage>
</organism>
<comment type="subcellular location">
    <subcellularLocation>
        <location evidence="1">Membrane</location>
        <topology evidence="1">Single-pass membrane protein</topology>
    </subcellularLocation>
</comment>
<evidence type="ECO:0000256" key="9">
    <source>
        <dbReference type="ARBA" id="ARBA00023136"/>
    </source>
</evidence>
<dbReference type="InterPro" id="IPR000719">
    <property type="entry name" value="Prot_kinase_dom"/>
</dbReference>
<dbReference type="GO" id="GO:0005524">
    <property type="term" value="F:ATP binding"/>
    <property type="evidence" value="ECO:0007669"/>
    <property type="project" value="UniProtKB-UniRule"/>
</dbReference>
<keyword evidence="15" id="KW-1185">Reference proteome</keyword>
<evidence type="ECO:0000256" key="11">
    <source>
        <dbReference type="SAM" id="Phobius"/>
    </source>
</evidence>
<feature type="chain" id="PRO_5039611101" description="Protein kinase domain-containing protein" evidence="12">
    <location>
        <begin position="25"/>
        <end position="685"/>
    </location>
</feature>
<dbReference type="SUPFAM" id="SSF56112">
    <property type="entry name" value="Protein kinase-like (PK-like)"/>
    <property type="match status" value="1"/>
</dbReference>
<evidence type="ECO:0000256" key="6">
    <source>
        <dbReference type="ARBA" id="ARBA00022777"/>
    </source>
</evidence>
<protein>
    <recommendedName>
        <fullName evidence="13">Protein kinase domain-containing protein</fullName>
    </recommendedName>
</protein>
<dbReference type="OrthoDB" id="248923at2759"/>
<dbReference type="Gene3D" id="3.30.200.20">
    <property type="entry name" value="Phosphorylase Kinase, domain 1"/>
    <property type="match status" value="1"/>
</dbReference>
<dbReference type="GO" id="GO:0004672">
    <property type="term" value="F:protein kinase activity"/>
    <property type="evidence" value="ECO:0007669"/>
    <property type="project" value="InterPro"/>
</dbReference>
<evidence type="ECO:0000256" key="1">
    <source>
        <dbReference type="ARBA" id="ARBA00004167"/>
    </source>
</evidence>
<evidence type="ECO:0000256" key="7">
    <source>
        <dbReference type="ARBA" id="ARBA00022840"/>
    </source>
</evidence>
<keyword evidence="8 11" id="KW-1133">Transmembrane helix</keyword>
<feature type="signal peptide" evidence="12">
    <location>
        <begin position="1"/>
        <end position="24"/>
    </location>
</feature>
<dbReference type="Proteomes" id="UP000886520">
    <property type="component" value="Chromosome 8"/>
</dbReference>
<dbReference type="InterPro" id="IPR011009">
    <property type="entry name" value="Kinase-like_dom_sf"/>
</dbReference>
<keyword evidence="4 12" id="KW-0732">Signal</keyword>
<proteinExistence type="predicted"/>
<dbReference type="PANTHER" id="PTHR47974">
    <property type="entry name" value="OS07G0415500 PROTEIN"/>
    <property type="match status" value="1"/>
</dbReference>
<dbReference type="FunFam" id="3.30.200.20:FF:000178">
    <property type="entry name" value="serine/threonine-protein kinase PBS1-like"/>
    <property type="match status" value="1"/>
</dbReference>
<evidence type="ECO:0000256" key="10">
    <source>
        <dbReference type="PROSITE-ProRule" id="PRU10141"/>
    </source>
</evidence>
<dbReference type="PROSITE" id="PS00108">
    <property type="entry name" value="PROTEIN_KINASE_ST"/>
    <property type="match status" value="1"/>
</dbReference>
<evidence type="ECO:0000256" key="3">
    <source>
        <dbReference type="ARBA" id="ARBA00022692"/>
    </source>
</evidence>
<evidence type="ECO:0000256" key="5">
    <source>
        <dbReference type="ARBA" id="ARBA00022741"/>
    </source>
</evidence>